<reference evidence="1" key="2">
    <citation type="journal article" date="2021" name="Genome Biol. Evol.">
        <title>Developing a high-quality reference genome for a parasitic bivalve with doubly uniparental inheritance (Bivalvia: Unionida).</title>
        <authorList>
            <person name="Smith C.H."/>
        </authorList>
    </citation>
    <scope>NUCLEOTIDE SEQUENCE</scope>
    <source>
        <strain evidence="1">CHS0354</strain>
        <tissue evidence="1">Mantle</tissue>
    </source>
</reference>
<evidence type="ECO:0000313" key="1">
    <source>
        <dbReference type="EMBL" id="KAK3588994.1"/>
    </source>
</evidence>
<dbReference type="Proteomes" id="UP001195483">
    <property type="component" value="Unassembled WGS sequence"/>
</dbReference>
<protein>
    <submittedName>
        <fullName evidence="1">Uncharacterized protein</fullName>
    </submittedName>
</protein>
<accession>A0AAE0SC47</accession>
<reference evidence="1" key="3">
    <citation type="submission" date="2023-05" db="EMBL/GenBank/DDBJ databases">
        <authorList>
            <person name="Smith C.H."/>
        </authorList>
    </citation>
    <scope>NUCLEOTIDE SEQUENCE</scope>
    <source>
        <strain evidence="1">CHS0354</strain>
        <tissue evidence="1">Mantle</tissue>
    </source>
</reference>
<sequence>MEMPRDVALLVKSGAFGHDNTINDLNTDSFCARSTTVRYKENLESNFKHLSHVYTIIICQYVYANIICVRHQTMDQRSYVCPFPIVVLMINELLKFHGEKTQRLQTHHLCDPLDRDDFVTPTGNKNRRRQRFIITEVNQPFLFPQPNYNLSPFED</sequence>
<comment type="caution">
    <text evidence="1">The sequence shown here is derived from an EMBL/GenBank/DDBJ whole genome shotgun (WGS) entry which is preliminary data.</text>
</comment>
<evidence type="ECO:0000313" key="2">
    <source>
        <dbReference type="Proteomes" id="UP001195483"/>
    </source>
</evidence>
<proteinExistence type="predicted"/>
<dbReference type="AlphaFoldDB" id="A0AAE0SC47"/>
<reference evidence="1" key="1">
    <citation type="journal article" date="2021" name="Genome Biol. Evol.">
        <title>A High-Quality Reference Genome for a Parasitic Bivalve with Doubly Uniparental Inheritance (Bivalvia: Unionida).</title>
        <authorList>
            <person name="Smith C.H."/>
        </authorList>
    </citation>
    <scope>NUCLEOTIDE SEQUENCE</scope>
    <source>
        <strain evidence="1">CHS0354</strain>
    </source>
</reference>
<keyword evidence="2" id="KW-1185">Reference proteome</keyword>
<organism evidence="1 2">
    <name type="scientific">Potamilus streckersoni</name>
    <dbReference type="NCBI Taxonomy" id="2493646"/>
    <lineage>
        <taxon>Eukaryota</taxon>
        <taxon>Metazoa</taxon>
        <taxon>Spiralia</taxon>
        <taxon>Lophotrochozoa</taxon>
        <taxon>Mollusca</taxon>
        <taxon>Bivalvia</taxon>
        <taxon>Autobranchia</taxon>
        <taxon>Heteroconchia</taxon>
        <taxon>Palaeoheterodonta</taxon>
        <taxon>Unionida</taxon>
        <taxon>Unionoidea</taxon>
        <taxon>Unionidae</taxon>
        <taxon>Ambleminae</taxon>
        <taxon>Lampsilini</taxon>
        <taxon>Potamilus</taxon>
    </lineage>
</organism>
<dbReference type="EMBL" id="JAEAOA010001874">
    <property type="protein sequence ID" value="KAK3588994.1"/>
    <property type="molecule type" value="Genomic_DNA"/>
</dbReference>
<gene>
    <name evidence="1" type="ORF">CHS0354_031249</name>
</gene>
<name>A0AAE0SC47_9BIVA</name>